<feature type="coiled-coil region" evidence="1">
    <location>
        <begin position="184"/>
        <end position="211"/>
    </location>
</feature>
<name>A0A9W8J5R1_9AGAR</name>
<keyword evidence="3" id="KW-1185">Reference proteome</keyword>
<sequence length="376" mass="42057">MPTTIPAPSQAYVHALKVLDRYKTEGVTRAESDDFIKGAINELDNDTGKFAEDIGQVSTWAIQVDEAFDRVTRGLTNLVTEFGSDFPPLNDFLGEWKGYNQRWITHLALSRDVASEHVSVLQRFDQGFLDMVGMIQTDQDRQDVIVEFGAFANEDHDRSQEMSDGFMNLKTDIEDFVVRFDAYIEKTSAELQEQATQLQKQIEKLKSLVQDGTFAPVRSIELPLKLCGKIKDATVALLDSAEAAETMVGVVGIAVAGTVLAVLIAERLVNIIALGNSQRELEDVNSKQEGLAKIKSEFDGLRPDIALICAKLVLFAEIWSSVQDQTVHFQEQLKIGLDQVNNERFRLEIELARKLCKPLIDGLNKYTEQLVNHPAR</sequence>
<dbReference type="AlphaFoldDB" id="A0A9W8J5R1"/>
<accession>A0A9W8J5R1</accession>
<feature type="non-terminal residue" evidence="2">
    <location>
        <position position="376"/>
    </location>
</feature>
<keyword evidence="1" id="KW-0175">Coiled coil</keyword>
<dbReference type="EMBL" id="JANBPK010001198">
    <property type="protein sequence ID" value="KAJ2924985.1"/>
    <property type="molecule type" value="Genomic_DNA"/>
</dbReference>
<gene>
    <name evidence="2" type="ORF">H1R20_g12093</name>
</gene>
<reference evidence="2" key="1">
    <citation type="submission" date="2022-06" db="EMBL/GenBank/DDBJ databases">
        <title>Genome Sequence of Candolleomyces eurysporus.</title>
        <authorList>
            <person name="Buettner E."/>
        </authorList>
    </citation>
    <scope>NUCLEOTIDE SEQUENCE</scope>
    <source>
        <strain evidence="2">VTCC 930004</strain>
    </source>
</reference>
<comment type="caution">
    <text evidence="2">The sequence shown here is derived from an EMBL/GenBank/DDBJ whole genome shotgun (WGS) entry which is preliminary data.</text>
</comment>
<evidence type="ECO:0000256" key="1">
    <source>
        <dbReference type="SAM" id="Coils"/>
    </source>
</evidence>
<dbReference type="Proteomes" id="UP001140091">
    <property type="component" value="Unassembled WGS sequence"/>
</dbReference>
<dbReference type="Gene3D" id="1.20.1170.10">
    <property type="match status" value="1"/>
</dbReference>
<protein>
    <submittedName>
        <fullName evidence="2">Uncharacterized protein</fullName>
    </submittedName>
</protein>
<dbReference type="OrthoDB" id="2987685at2759"/>
<evidence type="ECO:0000313" key="2">
    <source>
        <dbReference type="EMBL" id="KAJ2924985.1"/>
    </source>
</evidence>
<organism evidence="2 3">
    <name type="scientific">Candolleomyces eurysporus</name>
    <dbReference type="NCBI Taxonomy" id="2828524"/>
    <lineage>
        <taxon>Eukaryota</taxon>
        <taxon>Fungi</taxon>
        <taxon>Dikarya</taxon>
        <taxon>Basidiomycota</taxon>
        <taxon>Agaricomycotina</taxon>
        <taxon>Agaricomycetes</taxon>
        <taxon>Agaricomycetidae</taxon>
        <taxon>Agaricales</taxon>
        <taxon>Agaricineae</taxon>
        <taxon>Psathyrellaceae</taxon>
        <taxon>Candolleomyces</taxon>
    </lineage>
</organism>
<proteinExistence type="predicted"/>
<evidence type="ECO:0000313" key="3">
    <source>
        <dbReference type="Proteomes" id="UP001140091"/>
    </source>
</evidence>